<dbReference type="OrthoDB" id="9806513at2"/>
<evidence type="ECO:0000259" key="2">
    <source>
        <dbReference type="PROSITE" id="PS50937"/>
    </source>
</evidence>
<dbReference type="RefSeq" id="WP_010887754.1">
    <property type="nucleotide sequence ID" value="NC_001263.1"/>
</dbReference>
<protein>
    <submittedName>
        <fullName evidence="3">Transcriptional regulator, MerR family</fullName>
    </submittedName>
</protein>
<accession>Q9RVB8</accession>
<dbReference type="eggNOG" id="COG0789">
    <property type="taxonomic scope" value="Bacteria"/>
</dbReference>
<dbReference type="GO" id="GO:0006355">
    <property type="term" value="P:regulation of DNA-templated transcription"/>
    <property type="evidence" value="ECO:0000318"/>
    <property type="project" value="GO_Central"/>
</dbReference>
<dbReference type="PROSITE" id="PS50937">
    <property type="entry name" value="HTH_MERR_2"/>
    <property type="match status" value="1"/>
</dbReference>
<name>Q9RVB8_DEIRA</name>
<dbReference type="EMBL" id="AE000513">
    <property type="protein sequence ID" value="AAF10684.1"/>
    <property type="molecule type" value="Genomic_DNA"/>
</dbReference>
<dbReference type="InterPro" id="IPR009061">
    <property type="entry name" value="DNA-bd_dom_put_sf"/>
</dbReference>
<dbReference type="InterPro" id="IPR000551">
    <property type="entry name" value="MerR-type_HTH_dom"/>
</dbReference>
<evidence type="ECO:0000313" key="3">
    <source>
        <dbReference type="EMBL" id="AAF10684.1"/>
    </source>
</evidence>
<dbReference type="InParanoid" id="Q9RVB8"/>
<dbReference type="GeneID" id="69517357"/>
<dbReference type="PATRIC" id="fig|243230.17.peg.1307"/>
<dbReference type="InterPro" id="IPR047057">
    <property type="entry name" value="MerR_fam"/>
</dbReference>
<dbReference type="PRINTS" id="PR00040">
    <property type="entry name" value="HTHMERR"/>
</dbReference>
<keyword evidence="1" id="KW-0238">DNA-binding</keyword>
<dbReference type="PANTHER" id="PTHR30204">
    <property type="entry name" value="REDOX-CYCLING DRUG-SENSING TRANSCRIPTIONAL ACTIVATOR SOXR"/>
    <property type="match status" value="1"/>
</dbReference>
<dbReference type="KEGG" id="dra:DR_1111"/>
<evidence type="ECO:0000256" key="1">
    <source>
        <dbReference type="ARBA" id="ARBA00023125"/>
    </source>
</evidence>
<reference evidence="3 4" key="1">
    <citation type="journal article" date="1999" name="Science">
        <title>Genome sequence of the radioresistant bacterium Deinococcus radiodurans R1.</title>
        <authorList>
            <person name="White O."/>
            <person name="Eisen J.A."/>
            <person name="Heidelberg J.F."/>
            <person name="Hickey E.K."/>
            <person name="Peterson J.D."/>
            <person name="Dodson R.J."/>
            <person name="Haft D.H."/>
            <person name="Gwinn M.L."/>
            <person name="Nelson W.C."/>
            <person name="Richardson D.L."/>
            <person name="Moffat K.S."/>
            <person name="Qin H."/>
            <person name="Jiang L."/>
            <person name="Pamphile W."/>
            <person name="Crosby M."/>
            <person name="Shen M."/>
            <person name="Vamathevan J.J."/>
            <person name="Lam P."/>
            <person name="McDonald L."/>
            <person name="Utterback T."/>
            <person name="Zalewski C."/>
            <person name="Makarova K.S."/>
            <person name="Aravind L."/>
            <person name="Daly M.J."/>
            <person name="Minton K.W."/>
            <person name="Fleischmann R.D."/>
            <person name="Ketchum K.A."/>
            <person name="Nelson K.E."/>
            <person name="Salzberg S."/>
            <person name="Smith H.O."/>
            <person name="Venter J.C."/>
            <person name="Fraser C.M."/>
        </authorList>
    </citation>
    <scope>NUCLEOTIDE SEQUENCE [LARGE SCALE GENOMIC DNA]</scope>
    <source>
        <strain evidence="4">ATCC 13939 / DSM 20539 / JCM 16871 / LMG 4051 / NBRC 15346 / NCIMB 9279 / R1 / VKM B-1422</strain>
    </source>
</reference>
<feature type="domain" description="HTH merR-type" evidence="2">
    <location>
        <begin position="1"/>
        <end position="68"/>
    </location>
</feature>
<dbReference type="SMART" id="SM00422">
    <property type="entry name" value="HTH_MERR"/>
    <property type="match status" value="1"/>
</dbReference>
<dbReference type="PANTHER" id="PTHR30204:SF93">
    <property type="entry name" value="HTH MERR-TYPE DOMAIN-CONTAINING PROTEIN"/>
    <property type="match status" value="1"/>
</dbReference>
<dbReference type="GO" id="GO:0003677">
    <property type="term" value="F:DNA binding"/>
    <property type="evidence" value="ECO:0007669"/>
    <property type="project" value="UniProtKB-KW"/>
</dbReference>
<dbReference type="GO" id="GO:0003700">
    <property type="term" value="F:DNA-binding transcription factor activity"/>
    <property type="evidence" value="ECO:0000318"/>
    <property type="project" value="GO_Central"/>
</dbReference>
<dbReference type="EnsemblBacteria" id="AAF10684">
    <property type="protein sequence ID" value="AAF10684"/>
    <property type="gene ID" value="DR_1111"/>
</dbReference>
<dbReference type="PIR" id="F75435">
    <property type="entry name" value="F75435"/>
</dbReference>
<dbReference type="HOGENOM" id="CLU_060077_4_3_0"/>
<dbReference type="PaxDb" id="243230-DR_1111"/>
<dbReference type="SUPFAM" id="SSF46955">
    <property type="entry name" value="Putative DNA-binding domain"/>
    <property type="match status" value="1"/>
</dbReference>
<dbReference type="Pfam" id="PF13411">
    <property type="entry name" value="MerR_1"/>
    <property type="match status" value="1"/>
</dbReference>
<gene>
    <name evidence="3" type="ordered locus">DR_1111</name>
</gene>
<evidence type="ECO:0000313" key="4">
    <source>
        <dbReference type="Proteomes" id="UP000002524"/>
    </source>
</evidence>
<keyword evidence="4" id="KW-1185">Reference proteome</keyword>
<proteinExistence type="predicted"/>
<dbReference type="Gene3D" id="1.10.1660.10">
    <property type="match status" value="1"/>
</dbReference>
<sequence length="137" mass="15663">MKIGEFAARSGVPARLLRYYEEQGLLRPERRDNGYREYSADMLASAAQIRGLLEAGLPISIIRDILPCLGGEEIYLERLTPRTRQRLEHERSRIDARIRCLKRNREALDAYLKAVPLTWGEDGTPAPDGGTERLQRK</sequence>
<dbReference type="CDD" id="cd01282">
    <property type="entry name" value="HTH_MerR-like_sg3"/>
    <property type="match status" value="1"/>
</dbReference>
<dbReference type="STRING" id="243230.DR_1111"/>
<dbReference type="Proteomes" id="UP000002524">
    <property type="component" value="Chromosome 1"/>
</dbReference>
<organism evidence="3 4">
    <name type="scientific">Deinococcus radiodurans (strain ATCC 13939 / DSM 20539 / JCM 16871 / CCUG 27074 / LMG 4051 / NBRC 15346 / NCIMB 9279 / VKM B-1422 / R1)</name>
    <dbReference type="NCBI Taxonomy" id="243230"/>
    <lineage>
        <taxon>Bacteria</taxon>
        <taxon>Thermotogati</taxon>
        <taxon>Deinococcota</taxon>
        <taxon>Deinococci</taxon>
        <taxon>Deinococcales</taxon>
        <taxon>Deinococcaceae</taxon>
        <taxon>Deinococcus</taxon>
    </lineage>
</organism>
<dbReference type="AlphaFoldDB" id="Q9RVB8"/>